<evidence type="ECO:0000259" key="2">
    <source>
        <dbReference type="Pfam" id="PF01910"/>
    </source>
</evidence>
<comment type="caution">
    <text evidence="3">The sequence shown here is derived from an EMBL/GenBank/DDBJ whole genome shotgun (WGS) entry which is preliminary data.</text>
</comment>
<reference evidence="3 4" key="1">
    <citation type="submission" date="2019-08" db="EMBL/GenBank/DDBJ databases">
        <authorList>
            <person name="Luo N."/>
        </authorList>
    </citation>
    <scope>NUCLEOTIDE SEQUENCE [LARGE SCALE GENOMIC DNA]</scope>
    <source>
        <strain evidence="3 4">NCIMB 9442</strain>
    </source>
</reference>
<keyword evidence="4" id="KW-1185">Reference proteome</keyword>
<dbReference type="Proteomes" id="UP001194469">
    <property type="component" value="Unassembled WGS sequence"/>
</dbReference>
<dbReference type="Gene3D" id="3.30.70.930">
    <property type="match status" value="1"/>
</dbReference>
<evidence type="ECO:0000256" key="1">
    <source>
        <dbReference type="ARBA" id="ARBA00010272"/>
    </source>
</evidence>
<accession>A0ABS0J2M7</accession>
<comment type="similarity">
    <text evidence="1">Belongs to the UPF0045 family.</text>
</comment>
<name>A0ABS0J2M7_9BACT</name>
<dbReference type="PANTHER" id="PTHR33777">
    <property type="entry name" value="UPF0045 PROTEIN ECM15"/>
    <property type="match status" value="1"/>
</dbReference>
<proteinExistence type="inferred from homology"/>
<evidence type="ECO:0000313" key="4">
    <source>
        <dbReference type="Proteomes" id="UP001194469"/>
    </source>
</evidence>
<organism evidence="3 4">
    <name type="scientific">Nitratidesulfovibrio oxamicus</name>
    <dbReference type="NCBI Taxonomy" id="32016"/>
    <lineage>
        <taxon>Bacteria</taxon>
        <taxon>Pseudomonadati</taxon>
        <taxon>Thermodesulfobacteriota</taxon>
        <taxon>Desulfovibrionia</taxon>
        <taxon>Desulfovibrionales</taxon>
        <taxon>Desulfovibrionaceae</taxon>
        <taxon>Nitratidesulfovibrio</taxon>
    </lineage>
</organism>
<sequence>MSVLAEIAVFPMDKGSSVSPWVARVLSVIQESGLPYQLGPMGTTIEGGRAEVMQVVDGCLAALEADCDRVYMTLKVDLRKGPVGRMAGKVASVEARLAEN</sequence>
<protein>
    <submittedName>
        <fullName evidence="3">MTH1187 family thiamine-binding protein</fullName>
    </submittedName>
</protein>
<dbReference type="SUPFAM" id="SSF89957">
    <property type="entry name" value="MTH1187/YkoF-like"/>
    <property type="match status" value="1"/>
</dbReference>
<dbReference type="RefSeq" id="WP_196608790.1">
    <property type="nucleotide sequence ID" value="NZ_VRYY01000147.1"/>
</dbReference>
<dbReference type="PANTHER" id="PTHR33777:SF1">
    <property type="entry name" value="UPF0045 PROTEIN ECM15"/>
    <property type="match status" value="1"/>
</dbReference>
<dbReference type="NCBIfam" id="TIGR00106">
    <property type="entry name" value="MTH1187 family thiamine-binding protein"/>
    <property type="match status" value="1"/>
</dbReference>
<feature type="domain" description="Thiamine-binding protein" evidence="2">
    <location>
        <begin position="5"/>
        <end position="94"/>
    </location>
</feature>
<dbReference type="Pfam" id="PF01910">
    <property type="entry name" value="Thiamine_BP"/>
    <property type="match status" value="1"/>
</dbReference>
<dbReference type="EMBL" id="VRYY01000147">
    <property type="protein sequence ID" value="MBG3876686.1"/>
    <property type="molecule type" value="Genomic_DNA"/>
</dbReference>
<gene>
    <name evidence="3" type="ORF">FVW20_06505</name>
</gene>
<dbReference type="InterPro" id="IPR029756">
    <property type="entry name" value="MTH1187/YkoF-like"/>
</dbReference>
<dbReference type="InterPro" id="IPR051614">
    <property type="entry name" value="UPF0045_domain"/>
</dbReference>
<evidence type="ECO:0000313" key="3">
    <source>
        <dbReference type="EMBL" id="MBG3876686.1"/>
    </source>
</evidence>
<dbReference type="InterPro" id="IPR002767">
    <property type="entry name" value="Thiamine_BP"/>
</dbReference>